<feature type="non-terminal residue" evidence="2">
    <location>
        <position position="1"/>
    </location>
</feature>
<dbReference type="EMBL" id="ML179100">
    <property type="protein sequence ID" value="THV00711.1"/>
    <property type="molecule type" value="Genomic_DNA"/>
</dbReference>
<name>A0A4S8ME75_DENBC</name>
<protein>
    <submittedName>
        <fullName evidence="2">Heme oxygenase-like protein</fullName>
    </submittedName>
</protein>
<dbReference type="Proteomes" id="UP000297245">
    <property type="component" value="Unassembled WGS sequence"/>
</dbReference>
<feature type="domain" description="Thiaminase-2/PQQC" evidence="1">
    <location>
        <begin position="5"/>
        <end position="234"/>
    </location>
</feature>
<keyword evidence="3" id="KW-1185">Reference proteome</keyword>
<dbReference type="AlphaFoldDB" id="A0A4S8ME75"/>
<dbReference type="GO" id="GO:0006772">
    <property type="term" value="P:thiamine metabolic process"/>
    <property type="evidence" value="ECO:0007669"/>
    <property type="project" value="UniProtKB-ARBA"/>
</dbReference>
<dbReference type="SUPFAM" id="SSF48613">
    <property type="entry name" value="Heme oxygenase-like"/>
    <property type="match status" value="1"/>
</dbReference>
<dbReference type="InterPro" id="IPR053261">
    <property type="entry name" value="Polyketide-peptide_reg"/>
</dbReference>
<dbReference type="CDD" id="cd19357">
    <property type="entry name" value="TenA_E_At3g16990-like"/>
    <property type="match status" value="1"/>
</dbReference>
<dbReference type="PANTHER" id="PTHR41813:SF2">
    <property type="entry name" value="REGULATOR PAB1642, PUTATIVE (AFU_ORTHOLOGUE AFUA_3G11955)-RELATED"/>
    <property type="match status" value="1"/>
</dbReference>
<organism evidence="2 3">
    <name type="scientific">Dendrothele bispora (strain CBS 962.96)</name>
    <dbReference type="NCBI Taxonomy" id="1314807"/>
    <lineage>
        <taxon>Eukaryota</taxon>
        <taxon>Fungi</taxon>
        <taxon>Dikarya</taxon>
        <taxon>Basidiomycota</taxon>
        <taxon>Agaricomycotina</taxon>
        <taxon>Agaricomycetes</taxon>
        <taxon>Agaricomycetidae</taxon>
        <taxon>Agaricales</taxon>
        <taxon>Agaricales incertae sedis</taxon>
        <taxon>Dendrothele</taxon>
    </lineage>
</organism>
<gene>
    <name evidence="2" type="ORF">K435DRAFT_573628</name>
</gene>
<evidence type="ECO:0000313" key="2">
    <source>
        <dbReference type="EMBL" id="THV00711.1"/>
    </source>
</evidence>
<proteinExistence type="predicted"/>
<evidence type="ECO:0000313" key="3">
    <source>
        <dbReference type="Proteomes" id="UP000297245"/>
    </source>
</evidence>
<dbReference type="Pfam" id="PF03070">
    <property type="entry name" value="TENA_THI-4"/>
    <property type="match status" value="1"/>
</dbReference>
<dbReference type="Gene3D" id="1.20.910.10">
    <property type="entry name" value="Heme oxygenase-like"/>
    <property type="match status" value="1"/>
</dbReference>
<dbReference type="InterPro" id="IPR016084">
    <property type="entry name" value="Haem_Oase-like_multi-hlx"/>
</dbReference>
<dbReference type="OrthoDB" id="37730at2759"/>
<reference evidence="2 3" key="1">
    <citation type="journal article" date="2019" name="Nat. Ecol. Evol.">
        <title>Megaphylogeny resolves global patterns of mushroom evolution.</title>
        <authorList>
            <person name="Varga T."/>
            <person name="Krizsan K."/>
            <person name="Foldi C."/>
            <person name="Dima B."/>
            <person name="Sanchez-Garcia M."/>
            <person name="Sanchez-Ramirez S."/>
            <person name="Szollosi G.J."/>
            <person name="Szarkandi J.G."/>
            <person name="Papp V."/>
            <person name="Albert L."/>
            <person name="Andreopoulos W."/>
            <person name="Angelini C."/>
            <person name="Antonin V."/>
            <person name="Barry K.W."/>
            <person name="Bougher N.L."/>
            <person name="Buchanan P."/>
            <person name="Buyck B."/>
            <person name="Bense V."/>
            <person name="Catcheside P."/>
            <person name="Chovatia M."/>
            <person name="Cooper J."/>
            <person name="Damon W."/>
            <person name="Desjardin D."/>
            <person name="Finy P."/>
            <person name="Geml J."/>
            <person name="Haridas S."/>
            <person name="Hughes K."/>
            <person name="Justo A."/>
            <person name="Karasinski D."/>
            <person name="Kautmanova I."/>
            <person name="Kiss B."/>
            <person name="Kocsube S."/>
            <person name="Kotiranta H."/>
            <person name="LaButti K.M."/>
            <person name="Lechner B.E."/>
            <person name="Liimatainen K."/>
            <person name="Lipzen A."/>
            <person name="Lukacs Z."/>
            <person name="Mihaltcheva S."/>
            <person name="Morgado L.N."/>
            <person name="Niskanen T."/>
            <person name="Noordeloos M.E."/>
            <person name="Ohm R.A."/>
            <person name="Ortiz-Santana B."/>
            <person name="Ovrebo C."/>
            <person name="Racz N."/>
            <person name="Riley R."/>
            <person name="Savchenko A."/>
            <person name="Shiryaev A."/>
            <person name="Soop K."/>
            <person name="Spirin V."/>
            <person name="Szebenyi C."/>
            <person name="Tomsovsky M."/>
            <person name="Tulloss R.E."/>
            <person name="Uehling J."/>
            <person name="Grigoriev I.V."/>
            <person name="Vagvolgyi C."/>
            <person name="Papp T."/>
            <person name="Martin F.M."/>
            <person name="Miettinen O."/>
            <person name="Hibbett D.S."/>
            <person name="Nagy L.G."/>
        </authorList>
    </citation>
    <scope>NUCLEOTIDE SEQUENCE [LARGE SCALE GENOMIC DNA]</scope>
    <source>
        <strain evidence="2 3">CBS 962.96</strain>
    </source>
</reference>
<accession>A0A4S8ME75</accession>
<feature type="non-terminal residue" evidence="2">
    <location>
        <position position="244"/>
    </location>
</feature>
<dbReference type="PANTHER" id="PTHR41813">
    <property type="entry name" value="REGULATOR PAB1642, PUTATIVE (AFU_ORTHOLOGUE AFUA_3G11955)-RELATED"/>
    <property type="match status" value="1"/>
</dbReference>
<evidence type="ECO:0000259" key="1">
    <source>
        <dbReference type="Pfam" id="PF03070"/>
    </source>
</evidence>
<sequence length="244" mass="27671">SQSYTSATRHPFLHAAGNGTLSNDLLSLWLSQDRIYAAHAYPKFIGSLIANIPFSSSDLNHPSSTSATPESPEVINQRILQSLVSCLTNVIREAKFFQETSEKWGLKLEGWQERKGTRDYTAEMTRISANGRIEDGLVFLWAMEKVYLDAWTYVRDQLNARDKSDLKNTDSAVVPFAHNWSSPEFIQFVEELADLVDNVARSRGIASSDRDSEAYQRAEEICKRVVELEIGFWPEFGEEKNLRS</sequence>
<dbReference type="InterPro" id="IPR004305">
    <property type="entry name" value="Thiaminase-2/PQQC"/>
</dbReference>